<dbReference type="InterPro" id="IPR016181">
    <property type="entry name" value="Acyl_CoA_acyltransferase"/>
</dbReference>
<dbReference type="AlphaFoldDB" id="M0BXE2"/>
<keyword evidence="3" id="KW-1185">Reference proteome</keyword>
<organism evidence="2 3">
    <name type="scientific">Halovivax asiaticus JCM 14624</name>
    <dbReference type="NCBI Taxonomy" id="1227490"/>
    <lineage>
        <taxon>Archaea</taxon>
        <taxon>Methanobacteriati</taxon>
        <taxon>Methanobacteriota</taxon>
        <taxon>Stenosarchaea group</taxon>
        <taxon>Halobacteria</taxon>
        <taxon>Halobacteriales</taxon>
        <taxon>Natrialbaceae</taxon>
        <taxon>Halovivax</taxon>
    </lineage>
</organism>
<dbReference type="STRING" id="1227490.C479_00485"/>
<dbReference type="OrthoDB" id="140543at2157"/>
<evidence type="ECO:0000313" key="2">
    <source>
        <dbReference type="EMBL" id="ELZ14339.1"/>
    </source>
</evidence>
<sequence>MSVDIRQYDLETEPDAWNRLVDRAHRSNPFYRAEALALQAAETETTVHALAGFKGEEPVGLFPAFELTKGPFAAVFSPAPQSWSCYLGPVVHSMSHLKQRKADRRLRSFVDGCLEWLEDACSPVYWKVTTAGIDDLRPFTWNGFDVSLQYTYVVDLEDSPEAVRDRFSSDARRNVQSVPDGVSVTVEGPDAIDSIVEQVATRYEKQGRPFHLEPSYVCALYDALPAGAIRPYVCRVDGEFCGGILVLESDDTRFRWQGGVKLEDVDVPVNDLLDWRIIADGIDSEATSYDLVGAGVPAINRYKAKFNPRLETHHTITSGTFGIDHLVERYEQAV</sequence>
<proteinExistence type="predicted"/>
<dbReference type="SUPFAM" id="SSF55729">
    <property type="entry name" value="Acyl-CoA N-acyltransferases (Nat)"/>
    <property type="match status" value="1"/>
</dbReference>
<evidence type="ECO:0000313" key="3">
    <source>
        <dbReference type="Proteomes" id="UP000011560"/>
    </source>
</evidence>
<dbReference type="InterPro" id="IPR038740">
    <property type="entry name" value="BioF2-like_GNAT_dom"/>
</dbReference>
<dbReference type="Pfam" id="PF13480">
    <property type="entry name" value="Acetyltransf_6"/>
    <property type="match status" value="1"/>
</dbReference>
<reference evidence="2 3" key="1">
    <citation type="journal article" date="2014" name="PLoS Genet.">
        <title>Phylogenetically driven sequencing of extremely halophilic archaea reveals strategies for static and dynamic osmo-response.</title>
        <authorList>
            <person name="Becker E.A."/>
            <person name="Seitzer P.M."/>
            <person name="Tritt A."/>
            <person name="Larsen D."/>
            <person name="Krusor M."/>
            <person name="Yao A.I."/>
            <person name="Wu D."/>
            <person name="Madern D."/>
            <person name="Eisen J.A."/>
            <person name="Darling A.E."/>
            <person name="Facciotti M.T."/>
        </authorList>
    </citation>
    <scope>NUCLEOTIDE SEQUENCE [LARGE SCALE GENOMIC DNA]</scope>
    <source>
        <strain evidence="2 3">JCM 14624</strain>
    </source>
</reference>
<accession>M0BXE2</accession>
<gene>
    <name evidence="2" type="ORF">C479_00485</name>
</gene>
<dbReference type="Proteomes" id="UP000011560">
    <property type="component" value="Unassembled WGS sequence"/>
</dbReference>
<dbReference type="EMBL" id="AOIQ01000002">
    <property type="protein sequence ID" value="ELZ14339.1"/>
    <property type="molecule type" value="Genomic_DNA"/>
</dbReference>
<protein>
    <recommendedName>
        <fullName evidence="1">BioF2-like acetyltransferase domain-containing protein</fullName>
    </recommendedName>
</protein>
<name>M0BXE2_9EURY</name>
<dbReference type="Gene3D" id="3.40.630.30">
    <property type="match status" value="1"/>
</dbReference>
<comment type="caution">
    <text evidence="2">The sequence shown here is derived from an EMBL/GenBank/DDBJ whole genome shotgun (WGS) entry which is preliminary data.</text>
</comment>
<evidence type="ECO:0000259" key="1">
    <source>
        <dbReference type="Pfam" id="PF13480"/>
    </source>
</evidence>
<feature type="domain" description="BioF2-like acetyltransferase" evidence="1">
    <location>
        <begin position="171"/>
        <end position="303"/>
    </location>
</feature>
<dbReference type="RefSeq" id="WP_007696313.1">
    <property type="nucleotide sequence ID" value="NZ_AOIQ01000002.1"/>
</dbReference>